<feature type="repeat" description="ARM" evidence="6">
    <location>
        <begin position="156"/>
        <end position="184"/>
    </location>
</feature>
<evidence type="ECO:0000313" key="9">
    <source>
        <dbReference type="EMBL" id="KAJ3441654.1"/>
    </source>
</evidence>
<sequence length="521" mass="59440">MSFFERKLKNRKQKFKQKASPKNSRSRRAEYTVKISKSKRELNLMKRRNITITNNSNNSQTEIYIPTLDELPKFVDGIKNSKDTDRIEECTQMIRRMLSIEGDPPIDEIIKTGVVPYFVEFLKDSNNIFLQFESAWILSNICTGSSEQTSYVVNLDVIPVFIQLLDSESLDVIEQSIWALGNISGDNLGFRDKILSFPNSFKKILDVYHNKNINQSILKNTTWTISSLCRGVPSPDYEKVKNAFKYFGYLCKETTTDLIVDACWGLSYLSSGKSNQIDDLIATECLPRLVELLGHPSPRVKIPVIRAVGNVVTGNYQQTQSALECGLLEKLQPLFTHKRDQIKKEACWVLSNITAGTTEQIQKVIQSGFIPIIYNLIAETKIYVIKKEAIWTLSNAVWGGSAQDVINLVGSGICKAFVPWLQRKKEHSILKISLEAYAKILSIGEKISENEGLESNVYAQELEKLGIFEYIENLSNHENSNIQNLVAYILNNHFYTFQNQVNKNESNSNNQDEDFNKDYEF</sequence>
<evidence type="ECO:0000259" key="8">
    <source>
        <dbReference type="PROSITE" id="PS51214"/>
    </source>
</evidence>
<dbReference type="PIRSF" id="PIRSF005673">
    <property type="entry name" value="Importin_alpha"/>
    <property type="match status" value="1"/>
</dbReference>
<protein>
    <recommendedName>
        <fullName evidence="5">Importin subunit alpha</fullName>
    </recommendedName>
</protein>
<comment type="caution">
    <text evidence="9">The sequence shown here is derived from an EMBL/GenBank/DDBJ whole genome shotgun (WGS) entry which is preliminary data.</text>
</comment>
<name>A0AAV7ZP93_9EUKA</name>
<dbReference type="GO" id="GO:0006606">
    <property type="term" value="P:protein import into nucleus"/>
    <property type="evidence" value="ECO:0007669"/>
    <property type="project" value="InterPro"/>
</dbReference>
<gene>
    <name evidence="9" type="ORF">M0812_13667</name>
</gene>
<dbReference type="InterPro" id="IPR002652">
    <property type="entry name" value="Importin-a_IBB"/>
</dbReference>
<dbReference type="AlphaFoldDB" id="A0AAV7ZP93"/>
<dbReference type="Proteomes" id="UP001146793">
    <property type="component" value="Unassembled WGS sequence"/>
</dbReference>
<evidence type="ECO:0000313" key="10">
    <source>
        <dbReference type="Proteomes" id="UP001146793"/>
    </source>
</evidence>
<dbReference type="Gene3D" id="1.25.10.10">
    <property type="entry name" value="Leucine-rich Repeat Variant"/>
    <property type="match status" value="1"/>
</dbReference>
<comment type="similarity">
    <text evidence="1 5">Belongs to the importin alpha family.</text>
</comment>
<feature type="region of interest" description="Disordered" evidence="7">
    <location>
        <begin position="1"/>
        <end position="31"/>
    </location>
</feature>
<dbReference type="EMBL" id="JANTQA010000029">
    <property type="protein sequence ID" value="KAJ3441654.1"/>
    <property type="molecule type" value="Genomic_DNA"/>
</dbReference>
<dbReference type="InterPro" id="IPR036975">
    <property type="entry name" value="Importin-a_IBB_sf"/>
</dbReference>
<dbReference type="InterPro" id="IPR011989">
    <property type="entry name" value="ARM-like"/>
</dbReference>
<evidence type="ECO:0000256" key="1">
    <source>
        <dbReference type="ARBA" id="ARBA00010394"/>
    </source>
</evidence>
<evidence type="ECO:0000256" key="7">
    <source>
        <dbReference type="SAM" id="MobiDB-lite"/>
    </source>
</evidence>
<dbReference type="PROSITE" id="PS50176">
    <property type="entry name" value="ARM_REPEAT"/>
    <property type="match status" value="1"/>
</dbReference>
<dbReference type="InterPro" id="IPR024931">
    <property type="entry name" value="Importin_alpha"/>
</dbReference>
<dbReference type="Pfam" id="PF01749">
    <property type="entry name" value="IBB"/>
    <property type="match status" value="1"/>
</dbReference>
<evidence type="ECO:0000256" key="3">
    <source>
        <dbReference type="ARBA" id="ARBA00022737"/>
    </source>
</evidence>
<feature type="compositionally biased region" description="Basic residues" evidence="7">
    <location>
        <begin position="8"/>
        <end position="19"/>
    </location>
</feature>
<dbReference type="GO" id="GO:0061608">
    <property type="term" value="F:nuclear import signal receptor activity"/>
    <property type="evidence" value="ECO:0007669"/>
    <property type="project" value="InterPro"/>
</dbReference>
<dbReference type="InterPro" id="IPR016024">
    <property type="entry name" value="ARM-type_fold"/>
</dbReference>
<reference evidence="9" key="1">
    <citation type="submission" date="2022-08" db="EMBL/GenBank/DDBJ databases">
        <title>Novel sulphate-reducing endosymbionts in the free-living metamonad Anaeramoeba.</title>
        <authorList>
            <person name="Jerlstrom-Hultqvist J."/>
            <person name="Cepicka I."/>
            <person name="Gallot-Lavallee L."/>
            <person name="Salas-Leiva D."/>
            <person name="Curtis B.A."/>
            <person name="Zahonova K."/>
            <person name="Pipaliya S."/>
            <person name="Dacks J."/>
            <person name="Roger A.J."/>
        </authorList>
    </citation>
    <scope>NUCLEOTIDE SEQUENCE</scope>
    <source>
        <strain evidence="9">Busselton2</strain>
    </source>
</reference>
<feature type="domain" description="IBB" evidence="8">
    <location>
        <begin position="1"/>
        <end position="57"/>
    </location>
</feature>
<dbReference type="InterPro" id="IPR000225">
    <property type="entry name" value="Armadillo"/>
</dbReference>
<dbReference type="SMART" id="SM00185">
    <property type="entry name" value="ARM"/>
    <property type="match status" value="5"/>
</dbReference>
<evidence type="ECO:0000256" key="4">
    <source>
        <dbReference type="ARBA" id="ARBA00022927"/>
    </source>
</evidence>
<proteinExistence type="inferred from homology"/>
<evidence type="ECO:0000256" key="2">
    <source>
        <dbReference type="ARBA" id="ARBA00022448"/>
    </source>
</evidence>
<evidence type="ECO:0000256" key="6">
    <source>
        <dbReference type="PROSITE-ProRule" id="PRU00259"/>
    </source>
</evidence>
<dbReference type="PANTHER" id="PTHR23316">
    <property type="entry name" value="IMPORTIN ALPHA"/>
    <property type="match status" value="1"/>
</dbReference>
<dbReference type="Pfam" id="PF00514">
    <property type="entry name" value="Arm"/>
    <property type="match status" value="5"/>
</dbReference>
<dbReference type="GO" id="GO:0005737">
    <property type="term" value="C:cytoplasm"/>
    <property type="evidence" value="ECO:0007669"/>
    <property type="project" value="InterPro"/>
</dbReference>
<dbReference type="Gene3D" id="1.20.5.690">
    <property type="entry name" value="Importin-alpha, importin-beta-binding domain"/>
    <property type="match status" value="1"/>
</dbReference>
<accession>A0AAV7ZP93</accession>
<feature type="region of interest" description="Disordered" evidence="7">
    <location>
        <begin position="502"/>
        <end position="521"/>
    </location>
</feature>
<dbReference type="PROSITE" id="PS51214">
    <property type="entry name" value="IBB"/>
    <property type="match status" value="1"/>
</dbReference>
<organism evidence="9 10">
    <name type="scientific">Anaeramoeba flamelloides</name>
    <dbReference type="NCBI Taxonomy" id="1746091"/>
    <lineage>
        <taxon>Eukaryota</taxon>
        <taxon>Metamonada</taxon>
        <taxon>Anaeramoebidae</taxon>
        <taxon>Anaeramoeba</taxon>
    </lineage>
</organism>
<keyword evidence="3" id="KW-0677">Repeat</keyword>
<keyword evidence="2 5" id="KW-0813">Transport</keyword>
<evidence type="ECO:0000256" key="5">
    <source>
        <dbReference type="PIRNR" id="PIRNR005673"/>
    </source>
</evidence>
<keyword evidence="4 5" id="KW-0653">Protein transport</keyword>
<dbReference type="SUPFAM" id="SSF48371">
    <property type="entry name" value="ARM repeat"/>
    <property type="match status" value="1"/>
</dbReference>